<evidence type="ECO:0000313" key="2">
    <source>
        <dbReference type="EMBL" id="MED6188432.1"/>
    </source>
</evidence>
<dbReference type="EMBL" id="JASCZI010182694">
    <property type="protein sequence ID" value="MED6188432.1"/>
    <property type="molecule type" value="Genomic_DNA"/>
</dbReference>
<evidence type="ECO:0000313" key="3">
    <source>
        <dbReference type="Proteomes" id="UP001341840"/>
    </source>
</evidence>
<sequence>MAKTNMFGVLIILMIGINICSAIPPSRLYRHWKPSYKDVLENPKLCHEKCKDAYDKMKAREFFMKCIDKCDELRECIDMCVGLYGGIKHLEENCYKRCK</sequence>
<accession>A0ABU6WRA9</accession>
<feature type="signal peptide" evidence="1">
    <location>
        <begin position="1"/>
        <end position="22"/>
    </location>
</feature>
<dbReference type="Proteomes" id="UP001341840">
    <property type="component" value="Unassembled WGS sequence"/>
</dbReference>
<comment type="caution">
    <text evidence="2">The sequence shown here is derived from an EMBL/GenBank/DDBJ whole genome shotgun (WGS) entry which is preliminary data.</text>
</comment>
<keyword evidence="1" id="KW-0732">Signal</keyword>
<protein>
    <submittedName>
        <fullName evidence="2">Uncharacterized protein</fullName>
    </submittedName>
</protein>
<keyword evidence="3" id="KW-1185">Reference proteome</keyword>
<reference evidence="2 3" key="1">
    <citation type="journal article" date="2023" name="Plants (Basel)">
        <title>Bridging the Gap: Combining Genomics and Transcriptomics Approaches to Understand Stylosanthes scabra, an Orphan Legume from the Brazilian Caatinga.</title>
        <authorList>
            <person name="Ferreira-Neto J.R.C."/>
            <person name="da Silva M.D."/>
            <person name="Binneck E."/>
            <person name="de Melo N.F."/>
            <person name="da Silva R.H."/>
            <person name="de Melo A.L.T.M."/>
            <person name="Pandolfi V."/>
            <person name="Bustamante F.O."/>
            <person name="Brasileiro-Vidal A.C."/>
            <person name="Benko-Iseppon A.M."/>
        </authorList>
    </citation>
    <scope>NUCLEOTIDE SEQUENCE [LARGE SCALE GENOMIC DNA]</scope>
    <source>
        <tissue evidence="2">Leaves</tissue>
    </source>
</reference>
<gene>
    <name evidence="2" type="ORF">PIB30_085924</name>
</gene>
<organism evidence="2 3">
    <name type="scientific">Stylosanthes scabra</name>
    <dbReference type="NCBI Taxonomy" id="79078"/>
    <lineage>
        <taxon>Eukaryota</taxon>
        <taxon>Viridiplantae</taxon>
        <taxon>Streptophyta</taxon>
        <taxon>Embryophyta</taxon>
        <taxon>Tracheophyta</taxon>
        <taxon>Spermatophyta</taxon>
        <taxon>Magnoliopsida</taxon>
        <taxon>eudicotyledons</taxon>
        <taxon>Gunneridae</taxon>
        <taxon>Pentapetalae</taxon>
        <taxon>rosids</taxon>
        <taxon>fabids</taxon>
        <taxon>Fabales</taxon>
        <taxon>Fabaceae</taxon>
        <taxon>Papilionoideae</taxon>
        <taxon>50 kb inversion clade</taxon>
        <taxon>dalbergioids sensu lato</taxon>
        <taxon>Dalbergieae</taxon>
        <taxon>Pterocarpus clade</taxon>
        <taxon>Stylosanthes</taxon>
    </lineage>
</organism>
<name>A0ABU6WRA9_9FABA</name>
<proteinExistence type="predicted"/>
<feature type="chain" id="PRO_5046669201" evidence="1">
    <location>
        <begin position="23"/>
        <end position="99"/>
    </location>
</feature>
<evidence type="ECO:0000256" key="1">
    <source>
        <dbReference type="SAM" id="SignalP"/>
    </source>
</evidence>